<protein>
    <submittedName>
        <fullName evidence="3">M15 family metallopeptidase</fullName>
    </submittedName>
</protein>
<dbReference type="GO" id="GO:0008233">
    <property type="term" value="F:peptidase activity"/>
    <property type="evidence" value="ECO:0007669"/>
    <property type="project" value="InterPro"/>
</dbReference>
<accession>A0A9D1A764</accession>
<feature type="non-terminal residue" evidence="3">
    <location>
        <position position="187"/>
    </location>
</feature>
<dbReference type="EMBL" id="DVGD01000059">
    <property type="protein sequence ID" value="HIR09178.1"/>
    <property type="molecule type" value="Genomic_DNA"/>
</dbReference>
<dbReference type="PANTHER" id="PTHR34385:SF1">
    <property type="entry name" value="PEPTIDOGLYCAN L-ALANYL-D-GLUTAMATE ENDOPEPTIDASE CWLK"/>
    <property type="match status" value="1"/>
</dbReference>
<dbReference type="CDD" id="cd14852">
    <property type="entry name" value="LD-carboxypeptidase"/>
    <property type="match status" value="1"/>
</dbReference>
<dbReference type="Gene3D" id="3.30.1380.10">
    <property type="match status" value="1"/>
</dbReference>
<feature type="region of interest" description="Disordered" evidence="1">
    <location>
        <begin position="1"/>
        <end position="54"/>
    </location>
</feature>
<dbReference type="InterPro" id="IPR058193">
    <property type="entry name" value="VanY/YodJ_core_dom"/>
</dbReference>
<evidence type="ECO:0000313" key="3">
    <source>
        <dbReference type="EMBL" id="HIR09178.1"/>
    </source>
</evidence>
<name>A0A9D1A764_9FIRM</name>
<dbReference type="InterPro" id="IPR003709">
    <property type="entry name" value="VanY-like_core_dom"/>
</dbReference>
<evidence type="ECO:0000313" key="4">
    <source>
        <dbReference type="Proteomes" id="UP000824258"/>
    </source>
</evidence>
<dbReference type="Proteomes" id="UP000824258">
    <property type="component" value="Unassembled WGS sequence"/>
</dbReference>
<dbReference type="AlphaFoldDB" id="A0A9D1A764"/>
<feature type="domain" description="D-alanyl-D-alanine carboxypeptidase-like core" evidence="2">
    <location>
        <begin position="82"/>
        <end position="186"/>
    </location>
</feature>
<feature type="compositionally biased region" description="Acidic residues" evidence="1">
    <location>
        <begin position="19"/>
        <end position="33"/>
    </location>
</feature>
<dbReference type="GO" id="GO:0006508">
    <property type="term" value="P:proteolysis"/>
    <property type="evidence" value="ECO:0007669"/>
    <property type="project" value="InterPro"/>
</dbReference>
<evidence type="ECO:0000259" key="2">
    <source>
        <dbReference type="Pfam" id="PF02557"/>
    </source>
</evidence>
<reference evidence="3" key="2">
    <citation type="journal article" date="2021" name="PeerJ">
        <title>Extensive microbial diversity within the chicken gut microbiome revealed by metagenomics and culture.</title>
        <authorList>
            <person name="Gilroy R."/>
            <person name="Ravi A."/>
            <person name="Getino M."/>
            <person name="Pursley I."/>
            <person name="Horton D.L."/>
            <person name="Alikhan N.F."/>
            <person name="Baker D."/>
            <person name="Gharbi K."/>
            <person name="Hall N."/>
            <person name="Watson M."/>
            <person name="Adriaenssens E.M."/>
            <person name="Foster-Nyarko E."/>
            <person name="Jarju S."/>
            <person name="Secka A."/>
            <person name="Antonio M."/>
            <person name="Oren A."/>
            <person name="Chaudhuri R.R."/>
            <person name="La Ragione R."/>
            <person name="Hildebrand F."/>
            <person name="Pallen M.J."/>
        </authorList>
    </citation>
    <scope>NUCLEOTIDE SEQUENCE</scope>
    <source>
        <strain evidence="3">ChiHjej9B8-7071</strain>
    </source>
</reference>
<organism evidence="3 4">
    <name type="scientific">Candidatus Avoscillospira stercoripullorum</name>
    <dbReference type="NCBI Taxonomy" id="2840709"/>
    <lineage>
        <taxon>Bacteria</taxon>
        <taxon>Bacillati</taxon>
        <taxon>Bacillota</taxon>
        <taxon>Clostridia</taxon>
        <taxon>Eubacteriales</taxon>
        <taxon>Oscillospiraceae</taxon>
        <taxon>Oscillospiraceae incertae sedis</taxon>
        <taxon>Candidatus Avoscillospira</taxon>
    </lineage>
</organism>
<dbReference type="Pfam" id="PF02557">
    <property type="entry name" value="VanY"/>
    <property type="match status" value="1"/>
</dbReference>
<dbReference type="InterPro" id="IPR052179">
    <property type="entry name" value="DD-CPase-like"/>
</dbReference>
<dbReference type="SUPFAM" id="SSF55166">
    <property type="entry name" value="Hedgehog/DD-peptidase"/>
    <property type="match status" value="1"/>
</dbReference>
<gene>
    <name evidence="3" type="ORF">IAA70_02105</name>
</gene>
<comment type="caution">
    <text evidence="3">The sequence shown here is derived from an EMBL/GenBank/DDBJ whole genome shotgun (WGS) entry which is preliminary data.</text>
</comment>
<dbReference type="PANTHER" id="PTHR34385">
    <property type="entry name" value="D-ALANYL-D-ALANINE CARBOXYPEPTIDASE"/>
    <property type="match status" value="1"/>
</dbReference>
<proteinExistence type="predicted"/>
<reference evidence="3" key="1">
    <citation type="submission" date="2020-10" db="EMBL/GenBank/DDBJ databases">
        <authorList>
            <person name="Gilroy R."/>
        </authorList>
    </citation>
    <scope>NUCLEOTIDE SEQUENCE</scope>
    <source>
        <strain evidence="3">ChiHjej9B8-7071</strain>
    </source>
</reference>
<sequence length="187" mass="21112">MDGSDTQQAQEPAPAPQPEEAENPEPSEEEEVPTEQVSTEQETPDPAQPDSEDPWYLTLVNRWNPLPEDFTIDLVEVPGGQQVDARIYEPLMEMLDAATEAELGPIVVSGFRTREKQQNIYDEKVQSYLDEGYSQEEAVALAEEWVALPGTSEHELGLAVDINGAVYAIYPWLQEHCYEYGFIFRYS</sequence>
<dbReference type="InterPro" id="IPR009045">
    <property type="entry name" value="Zn_M74/Hedgehog-like"/>
</dbReference>
<feature type="compositionally biased region" description="Low complexity" evidence="1">
    <location>
        <begin position="1"/>
        <end position="12"/>
    </location>
</feature>
<evidence type="ECO:0000256" key="1">
    <source>
        <dbReference type="SAM" id="MobiDB-lite"/>
    </source>
</evidence>